<dbReference type="PANTHER" id="PTHR37533:SF2">
    <property type="entry name" value="FLAGELLAR HOOK-LENGTH CONTROL PROTEIN"/>
    <property type="match status" value="1"/>
</dbReference>
<evidence type="ECO:0000256" key="1">
    <source>
        <dbReference type="SAM" id="MobiDB-lite"/>
    </source>
</evidence>
<organism evidence="3 4">
    <name type="scientific">Marinobacter xestospongiae</name>
    <dbReference type="NCBI Taxonomy" id="994319"/>
    <lineage>
        <taxon>Bacteria</taxon>
        <taxon>Pseudomonadati</taxon>
        <taxon>Pseudomonadota</taxon>
        <taxon>Gammaproteobacteria</taxon>
        <taxon>Pseudomonadales</taxon>
        <taxon>Marinobacteraceae</taxon>
        <taxon>Marinobacter</taxon>
    </lineage>
</organism>
<accession>A0ABU3VWK0</accession>
<feature type="compositionally biased region" description="Low complexity" evidence="1">
    <location>
        <begin position="65"/>
        <end position="115"/>
    </location>
</feature>
<evidence type="ECO:0000259" key="2">
    <source>
        <dbReference type="Pfam" id="PF02120"/>
    </source>
</evidence>
<name>A0ABU3VWK0_9GAMM</name>
<keyword evidence="3" id="KW-0282">Flagellum</keyword>
<dbReference type="Proteomes" id="UP001269819">
    <property type="component" value="Unassembled WGS sequence"/>
</dbReference>
<dbReference type="InterPro" id="IPR021136">
    <property type="entry name" value="Flagellar_hook_control-like_C"/>
</dbReference>
<evidence type="ECO:0000313" key="3">
    <source>
        <dbReference type="EMBL" id="MDV2078652.1"/>
    </source>
</evidence>
<keyword evidence="3" id="KW-0966">Cell projection</keyword>
<feature type="region of interest" description="Disordered" evidence="1">
    <location>
        <begin position="1"/>
        <end position="227"/>
    </location>
</feature>
<feature type="compositionally biased region" description="Low complexity" evidence="1">
    <location>
        <begin position="179"/>
        <end position="201"/>
    </location>
</feature>
<protein>
    <submittedName>
        <fullName evidence="3">Flagellar hook-length control protein FliK</fullName>
    </submittedName>
</protein>
<dbReference type="RefSeq" id="WP_316973374.1">
    <property type="nucleotide sequence ID" value="NZ_JAWIIJ010000004.1"/>
</dbReference>
<feature type="region of interest" description="Disordered" evidence="1">
    <location>
        <begin position="370"/>
        <end position="416"/>
    </location>
</feature>
<feature type="domain" description="Flagellar hook-length control protein-like C-terminal" evidence="2">
    <location>
        <begin position="296"/>
        <end position="377"/>
    </location>
</feature>
<dbReference type="CDD" id="cd17470">
    <property type="entry name" value="T3SS_Flik_C"/>
    <property type="match status" value="1"/>
</dbReference>
<dbReference type="Gene3D" id="3.30.750.140">
    <property type="match status" value="1"/>
</dbReference>
<keyword evidence="3" id="KW-0969">Cilium</keyword>
<feature type="compositionally biased region" description="Low complexity" evidence="1">
    <location>
        <begin position="154"/>
        <end position="165"/>
    </location>
</feature>
<reference evidence="3 4" key="1">
    <citation type="submission" date="2023-10" db="EMBL/GenBank/DDBJ databases">
        <title>Characteristics and mechanism of a salt-tolerant marine origin heterotrophic nitrifying- aerobic denitrifying bacteria Marinobacter xestospongiae HN1.</title>
        <authorList>
            <person name="Qi R."/>
        </authorList>
    </citation>
    <scope>NUCLEOTIDE SEQUENCE [LARGE SCALE GENOMIC DNA]</scope>
    <source>
        <strain evidence="3 4">HN1</strain>
    </source>
</reference>
<dbReference type="Pfam" id="PF02120">
    <property type="entry name" value="Flg_hook"/>
    <property type="match status" value="1"/>
</dbReference>
<dbReference type="PANTHER" id="PTHR37533">
    <property type="entry name" value="FLAGELLAR HOOK-LENGTH CONTROL PROTEIN"/>
    <property type="match status" value="1"/>
</dbReference>
<comment type="caution">
    <text evidence="3">The sequence shown here is derived from an EMBL/GenBank/DDBJ whole genome shotgun (WGS) entry which is preliminary data.</text>
</comment>
<gene>
    <name evidence="3" type="ORF">RYS15_08140</name>
</gene>
<dbReference type="InterPro" id="IPR052563">
    <property type="entry name" value="FliK"/>
</dbReference>
<proteinExistence type="predicted"/>
<feature type="compositionally biased region" description="Low complexity" evidence="1">
    <location>
        <begin position="394"/>
        <end position="409"/>
    </location>
</feature>
<keyword evidence="4" id="KW-1185">Reference proteome</keyword>
<evidence type="ECO:0000313" key="4">
    <source>
        <dbReference type="Proteomes" id="UP001269819"/>
    </source>
</evidence>
<sequence>MISFGSAPPSSSGSTHSSAPATGFRQSQGSATDAPAGPFQALMGATPATSGSPGEGATLDGFRTADASSDGSSDGSSDAWADLPTTADASRGGAAAAGPASEDADALLADAPGADQGTGADAAEAIHPAAGNERAFRQTPVPPASTAPGTEPNAAAQTAARALAAPGSDATAGPVRPQAPATVATSATSATTTAERATTDTGRPLTAAITGPETRAPLPNGASGSGNGFEALLASARREAGGSGAQTGVVTNPAADARPDALAASQRLTPAAEWAPVKVDTQHTQWSRDLAAALGDRLQMQVSQQVKEASVRLDPPELGRIELTVRMDGDRLNIQLHASNGQVRDLLSQHAERLRMDLMAQNGQTVDVQVGQHSGGERHGGNQPQSAERIIANTTATPDDSDHSPTSSDRWLSTSA</sequence>
<feature type="compositionally biased region" description="Low complexity" evidence="1">
    <location>
        <begin position="1"/>
        <end position="23"/>
    </location>
</feature>
<dbReference type="InterPro" id="IPR038610">
    <property type="entry name" value="FliK-like_C_sf"/>
</dbReference>
<dbReference type="EMBL" id="JAWIIJ010000004">
    <property type="protein sequence ID" value="MDV2078652.1"/>
    <property type="molecule type" value="Genomic_DNA"/>
</dbReference>